<evidence type="ECO:0000313" key="6">
    <source>
        <dbReference type="Proteomes" id="UP000652681"/>
    </source>
</evidence>
<dbReference type="InterPro" id="IPR029479">
    <property type="entry name" value="Nitroreductase"/>
</dbReference>
<comment type="similarity">
    <text evidence="1">Belongs to the nitroreductase family.</text>
</comment>
<evidence type="ECO:0000313" key="5">
    <source>
        <dbReference type="EMBL" id="MBC9813116.1"/>
    </source>
</evidence>
<keyword evidence="2" id="KW-0521">NADP</keyword>
<gene>
    <name evidence="5" type="ORF">H9Y05_11630</name>
</gene>
<dbReference type="SUPFAM" id="SSF55469">
    <property type="entry name" value="FMN-dependent nitroreductase-like"/>
    <property type="match status" value="1"/>
</dbReference>
<evidence type="ECO:0000256" key="2">
    <source>
        <dbReference type="ARBA" id="ARBA00022857"/>
    </source>
</evidence>
<sequence>MNFLELAQSRYTTKKYNPNERITADKIEQLKEILRLSPSSINSQPWKFTIVSDEAVKRSLGSVSYFNEPKINDASHLVVFSAIDSIAVFEEQIKAHLPEGAVQYYMTFIKPKPEAEIKAWLQHQVYLSLGMFLSAAASLGIDSTPMEGIQADKYREILQLDNYQPLVAVALGYRDQEDANQPSLKAKTRLATEQTIQSI</sequence>
<dbReference type="InterPro" id="IPR000415">
    <property type="entry name" value="Nitroreductase-like"/>
</dbReference>
<evidence type="ECO:0000259" key="4">
    <source>
        <dbReference type="Pfam" id="PF00881"/>
    </source>
</evidence>
<dbReference type="Gene3D" id="3.40.109.10">
    <property type="entry name" value="NADH Oxidase"/>
    <property type="match status" value="1"/>
</dbReference>
<dbReference type="InterPro" id="IPR033878">
    <property type="entry name" value="NfsB-like"/>
</dbReference>
<dbReference type="CDD" id="cd02149">
    <property type="entry name" value="NfsB-like"/>
    <property type="match status" value="1"/>
</dbReference>
<dbReference type="Pfam" id="PF00881">
    <property type="entry name" value="Nitroreductase"/>
    <property type="match status" value="1"/>
</dbReference>
<dbReference type="PANTHER" id="PTHR43673">
    <property type="entry name" value="NAD(P)H NITROREDUCTASE YDGI-RELATED"/>
    <property type="match status" value="1"/>
</dbReference>
<organism evidence="5 6">
    <name type="scientific">Taishania pollutisoli</name>
    <dbReference type="NCBI Taxonomy" id="2766479"/>
    <lineage>
        <taxon>Bacteria</taxon>
        <taxon>Pseudomonadati</taxon>
        <taxon>Bacteroidota</taxon>
        <taxon>Flavobacteriia</taxon>
        <taxon>Flavobacteriales</taxon>
        <taxon>Crocinitomicaceae</taxon>
        <taxon>Taishania</taxon>
    </lineage>
</organism>
<comment type="caution">
    <text evidence="5">The sequence shown here is derived from an EMBL/GenBank/DDBJ whole genome shotgun (WGS) entry which is preliminary data.</text>
</comment>
<proteinExistence type="inferred from homology"/>
<name>A0A8J6PJW2_9FLAO</name>
<keyword evidence="6" id="KW-1185">Reference proteome</keyword>
<feature type="domain" description="Nitroreductase" evidence="4">
    <location>
        <begin position="8"/>
        <end position="173"/>
    </location>
</feature>
<protein>
    <submittedName>
        <fullName evidence="5">NAD(P)H-dependent oxidoreductase</fullName>
    </submittedName>
</protein>
<dbReference type="GO" id="GO:0016491">
    <property type="term" value="F:oxidoreductase activity"/>
    <property type="evidence" value="ECO:0007669"/>
    <property type="project" value="UniProtKB-KW"/>
</dbReference>
<dbReference type="RefSeq" id="WP_163491904.1">
    <property type="nucleotide sequence ID" value="NZ_JACVEL010000008.1"/>
</dbReference>
<keyword evidence="3" id="KW-0560">Oxidoreductase</keyword>
<dbReference type="Proteomes" id="UP000652681">
    <property type="component" value="Unassembled WGS sequence"/>
</dbReference>
<accession>A0A8J6PJW2</accession>
<reference evidence="5" key="1">
    <citation type="submission" date="2020-09" db="EMBL/GenBank/DDBJ databases">
        <title>Taishania pollutisoli gen. nov., sp. nov., Isolated from Tetrabromobisphenol A-Contaminated Soil.</title>
        <authorList>
            <person name="Chen Q."/>
        </authorList>
    </citation>
    <scope>NUCLEOTIDE SEQUENCE</scope>
    <source>
        <strain evidence="5">CZZ-1</strain>
    </source>
</reference>
<dbReference type="EMBL" id="JACVEL010000008">
    <property type="protein sequence ID" value="MBC9813116.1"/>
    <property type="molecule type" value="Genomic_DNA"/>
</dbReference>
<dbReference type="AlphaFoldDB" id="A0A8J6PJW2"/>
<evidence type="ECO:0000256" key="3">
    <source>
        <dbReference type="ARBA" id="ARBA00023002"/>
    </source>
</evidence>
<dbReference type="PANTHER" id="PTHR43673:SF10">
    <property type="entry name" value="NADH DEHYDROGENASE_NAD(P)H NITROREDUCTASE XCC3605-RELATED"/>
    <property type="match status" value="1"/>
</dbReference>
<evidence type="ECO:0000256" key="1">
    <source>
        <dbReference type="ARBA" id="ARBA00007118"/>
    </source>
</evidence>